<dbReference type="Proteomes" id="UP000570166">
    <property type="component" value="Unassembled WGS sequence"/>
</dbReference>
<evidence type="ECO:0000313" key="3">
    <source>
        <dbReference type="EMBL" id="MBA2932684.1"/>
    </source>
</evidence>
<protein>
    <submittedName>
        <fullName evidence="3">Phosphotransferase</fullName>
    </submittedName>
</protein>
<accession>A0A838L0E3</accession>
<comment type="caution">
    <text evidence="3">The sequence shown here is derived from an EMBL/GenBank/DDBJ whole genome shotgun (WGS) entry which is preliminary data.</text>
</comment>
<dbReference type="Pfam" id="PF01636">
    <property type="entry name" value="APH"/>
    <property type="match status" value="1"/>
</dbReference>
<evidence type="ECO:0000256" key="1">
    <source>
        <dbReference type="ARBA" id="ARBA00038240"/>
    </source>
</evidence>
<dbReference type="RefSeq" id="WP_160365221.1">
    <property type="nucleotide sequence ID" value="NZ_JACEIB010000001.1"/>
</dbReference>
<dbReference type="InterPro" id="IPR050249">
    <property type="entry name" value="Pseudomonas-type_ThrB"/>
</dbReference>
<dbReference type="GO" id="GO:0004413">
    <property type="term" value="F:homoserine kinase activity"/>
    <property type="evidence" value="ECO:0007669"/>
    <property type="project" value="TreeGrafter"/>
</dbReference>
<dbReference type="AlphaFoldDB" id="A0A838L0E3"/>
<keyword evidence="3" id="KW-0808">Transferase</keyword>
<dbReference type="GO" id="GO:0009088">
    <property type="term" value="P:threonine biosynthetic process"/>
    <property type="evidence" value="ECO:0007669"/>
    <property type="project" value="TreeGrafter"/>
</dbReference>
<comment type="similarity">
    <text evidence="1">Belongs to the pseudomonas-type ThrB family.</text>
</comment>
<sequence>MPATAGHLVHGMGTAMEAPTWPAITPSEAEAVLRRFPAAGRLIGLRWHSPRPFSAATLVQTSRGEFFLKRHHRLLRSPEGLAEEHGFIAHLRAAGISVPDIMTTTTKAGAVADGEWTYELHRRAPGADLYRDRLSWTPFLSHDHAHAAGAMLARLHRAARGYEAPARRPQPLVASATILNAADPLMAAEAYVGARPALAAFLSDRPWRAQLSDLFGALGEGLPERLAAQPSLWTHNDWHPSNLLWAPDGTVSAVFDFGLATRTSALHDFATAIERTAVEWLRLGEDGIADAGTVAALVAGYRTVLPLTPDDIETVARLLPLAHIEFAMSEADYFAGITGDRRDAAVAWDDYLIGHAEWFLSSPGRAFLEDIRALA</sequence>
<dbReference type="SUPFAM" id="SSF56112">
    <property type="entry name" value="Protein kinase-like (PK-like)"/>
    <property type="match status" value="1"/>
</dbReference>
<evidence type="ECO:0000259" key="2">
    <source>
        <dbReference type="Pfam" id="PF01636"/>
    </source>
</evidence>
<dbReference type="EMBL" id="JACEIB010000001">
    <property type="protein sequence ID" value="MBA2932684.1"/>
    <property type="molecule type" value="Genomic_DNA"/>
</dbReference>
<proteinExistence type="inferred from homology"/>
<evidence type="ECO:0000313" key="4">
    <source>
        <dbReference type="Proteomes" id="UP000570166"/>
    </source>
</evidence>
<feature type="domain" description="Aminoglycoside phosphotransferase" evidence="2">
    <location>
        <begin position="58"/>
        <end position="287"/>
    </location>
</feature>
<dbReference type="InterPro" id="IPR011009">
    <property type="entry name" value="Kinase-like_dom_sf"/>
</dbReference>
<dbReference type="PANTHER" id="PTHR21064">
    <property type="entry name" value="AMINOGLYCOSIDE PHOSPHOTRANSFERASE DOMAIN-CONTAINING PROTEIN-RELATED"/>
    <property type="match status" value="1"/>
</dbReference>
<organism evidence="3 4">
    <name type="scientific">Sphingomonas chungangi</name>
    <dbReference type="NCBI Taxonomy" id="2683589"/>
    <lineage>
        <taxon>Bacteria</taxon>
        <taxon>Pseudomonadati</taxon>
        <taxon>Pseudomonadota</taxon>
        <taxon>Alphaproteobacteria</taxon>
        <taxon>Sphingomonadales</taxon>
        <taxon>Sphingomonadaceae</taxon>
        <taxon>Sphingomonas</taxon>
    </lineage>
</organism>
<dbReference type="InterPro" id="IPR002575">
    <property type="entry name" value="Aminoglycoside_PTrfase"/>
</dbReference>
<reference evidence="3 4" key="1">
    <citation type="submission" date="2020-07" db="EMBL/GenBank/DDBJ databases">
        <authorList>
            <person name="Sun Q."/>
        </authorList>
    </citation>
    <scope>NUCLEOTIDE SEQUENCE [LARGE SCALE GENOMIC DNA]</scope>
    <source>
        <strain evidence="3 4">CGMCC 1.13654</strain>
    </source>
</reference>
<gene>
    <name evidence="3" type="ORF">HZF05_01120</name>
</gene>
<keyword evidence="4" id="KW-1185">Reference proteome</keyword>
<name>A0A838L0E3_9SPHN</name>
<dbReference type="PANTHER" id="PTHR21064:SF6">
    <property type="entry name" value="AMINOGLYCOSIDE PHOSPHOTRANSFERASE DOMAIN-CONTAINING PROTEIN"/>
    <property type="match status" value="1"/>
</dbReference>
<dbReference type="Gene3D" id="3.90.1200.10">
    <property type="match status" value="1"/>
</dbReference>